<dbReference type="CDD" id="cd00093">
    <property type="entry name" value="HTH_XRE"/>
    <property type="match status" value="1"/>
</dbReference>
<dbReference type="RefSeq" id="WP_077275708.1">
    <property type="nucleotide sequence ID" value="NZ_CP019609.1"/>
</dbReference>
<protein>
    <submittedName>
        <fullName evidence="1">Uncharacterized protein</fullName>
    </submittedName>
</protein>
<dbReference type="PANTHER" id="PTHR37038">
    <property type="entry name" value="TRANSCRIPTIONAL REGULATOR-RELATED"/>
    <property type="match status" value="1"/>
</dbReference>
<dbReference type="InterPro" id="IPR010982">
    <property type="entry name" value="Lambda_DNA-bd_dom_sf"/>
</dbReference>
<dbReference type="NCBIfam" id="TIGR01716">
    <property type="entry name" value="RGG_Cterm"/>
    <property type="match status" value="1"/>
</dbReference>
<dbReference type="PROSITE" id="PS50943">
    <property type="entry name" value="HTH_CROC1"/>
    <property type="match status" value="1"/>
</dbReference>
<dbReference type="InterPro" id="IPR053163">
    <property type="entry name" value="HTH-type_regulator_Rgg"/>
</dbReference>
<organism evidence="1 2">
    <name type="scientific">Vagococcus penaei</name>
    <dbReference type="NCBI Taxonomy" id="633807"/>
    <lineage>
        <taxon>Bacteria</taxon>
        <taxon>Bacillati</taxon>
        <taxon>Bacillota</taxon>
        <taxon>Bacilli</taxon>
        <taxon>Lactobacillales</taxon>
        <taxon>Enterococcaceae</taxon>
        <taxon>Vagococcus</taxon>
    </lineage>
</organism>
<dbReference type="PANTHER" id="PTHR37038:SF12">
    <property type="entry name" value="TRANSCRIPTIONAL REGULATOR"/>
    <property type="match status" value="1"/>
</dbReference>
<dbReference type="STRING" id="633807.BW732_04795"/>
<evidence type="ECO:0000313" key="1">
    <source>
        <dbReference type="EMBL" id="AQP53617.1"/>
    </source>
</evidence>
<dbReference type="GO" id="GO:0003677">
    <property type="term" value="F:DNA binding"/>
    <property type="evidence" value="ECO:0007669"/>
    <property type="project" value="InterPro"/>
</dbReference>
<proteinExistence type="predicted"/>
<accession>A0A1Q2D5T5</accession>
<evidence type="ECO:0000313" key="2">
    <source>
        <dbReference type="Proteomes" id="UP000188246"/>
    </source>
</evidence>
<gene>
    <name evidence="1" type="ORF">BW732_04795</name>
</gene>
<keyword evidence="2" id="KW-1185">Reference proteome</keyword>
<dbReference type="InterPro" id="IPR010057">
    <property type="entry name" value="Transcription_activator_Rgg_C"/>
</dbReference>
<sequence length="333" mass="39116">MYGCLFRQLRKDRGLTLQEVATQTISSVSFISKFEKEQSDISVSRLVHLLDAINVTVEEFLYLYHQQAEKPIFKHLTALPSYISSSFFENLNCISKINEETIVSRDFTLGIQKLDALEHKLDKSTKAQEYTRIYLDIIREALRFNQRWTAENGDIETKKIALQLIQEFREKTGPIIHYLHSVDNWGLFEITLFRYFQFTFPPDDVSHLLPIAVTRTKKQQGLAMMDQLKLDLVFSSFSVFINFDDFIRAKNSLDLAEKLLREENDFFNSTKLKFYQGWYLLAQKDFLNGQLLCEQAISICHILKQKKAEENYRRMLTTLLKMIDETNSVFFFT</sequence>
<dbReference type="Pfam" id="PF21259">
    <property type="entry name" value="Rgg_C"/>
    <property type="match status" value="1"/>
</dbReference>
<name>A0A1Q2D5T5_9ENTE</name>
<reference evidence="1 2" key="1">
    <citation type="journal article" date="2010" name="Int. J. Syst. Evol. Microbiol.">
        <title>Vagococcus penaei sp. nov., isolated from spoilage microbiota of cooked shrimp (Penaeus vannamei).</title>
        <authorList>
            <person name="Jaffres E."/>
            <person name="Prevost H."/>
            <person name="Rossero A."/>
            <person name="Joffraud J.J."/>
            <person name="Dousset X."/>
        </authorList>
    </citation>
    <scope>NUCLEOTIDE SEQUENCE [LARGE SCALE GENOMIC DNA]</scope>
    <source>
        <strain evidence="1 2">CD276</strain>
    </source>
</reference>
<dbReference type="KEGG" id="vpi:BW732_04795"/>
<dbReference type="AlphaFoldDB" id="A0A1Q2D5T5"/>
<dbReference type="SMART" id="SM00530">
    <property type="entry name" value="HTH_XRE"/>
    <property type="match status" value="1"/>
</dbReference>
<dbReference type="OrthoDB" id="2296017at2"/>
<dbReference type="InterPro" id="IPR001387">
    <property type="entry name" value="Cro/C1-type_HTH"/>
</dbReference>
<dbReference type="SUPFAM" id="SSF47413">
    <property type="entry name" value="lambda repressor-like DNA-binding domains"/>
    <property type="match status" value="1"/>
</dbReference>
<dbReference type="Gene3D" id="1.10.260.40">
    <property type="entry name" value="lambda repressor-like DNA-binding domains"/>
    <property type="match status" value="1"/>
</dbReference>
<dbReference type="Proteomes" id="UP000188246">
    <property type="component" value="Chromosome"/>
</dbReference>
<dbReference type="Pfam" id="PF01381">
    <property type="entry name" value="HTH_3"/>
    <property type="match status" value="1"/>
</dbReference>
<dbReference type="EMBL" id="CP019609">
    <property type="protein sequence ID" value="AQP53617.1"/>
    <property type="molecule type" value="Genomic_DNA"/>
</dbReference>